<dbReference type="Proteomes" id="UP001564657">
    <property type="component" value="Unassembled WGS sequence"/>
</dbReference>
<dbReference type="RefSeq" id="WP_369705374.1">
    <property type="nucleotide sequence ID" value="NZ_JBGEWD010000019.1"/>
</dbReference>
<comment type="caution">
    <text evidence="3">The sequence shown here is derived from an EMBL/GenBank/DDBJ whole genome shotgun (WGS) entry which is preliminary data.</text>
</comment>
<evidence type="ECO:0008006" key="5">
    <source>
        <dbReference type="Google" id="ProtNLM"/>
    </source>
</evidence>
<reference evidence="3 4" key="1">
    <citation type="submission" date="2024-08" db="EMBL/GenBank/DDBJ databases">
        <title>Clostridium lapicellarii sp. nov., and Clostridium renhuaiense sp. nov., two species isolated from the mud in a fermentation cellar used for producing sauce-flavour Chinese liquors.</title>
        <authorList>
            <person name="Yang F."/>
            <person name="Wang H."/>
            <person name="Chen L.Q."/>
            <person name="Zhou N."/>
            <person name="Lu J.J."/>
            <person name="Pu X.X."/>
            <person name="Wan B."/>
            <person name="Wang L."/>
            <person name="Liu S.J."/>
        </authorList>
    </citation>
    <scope>NUCLEOTIDE SEQUENCE [LARGE SCALE GENOMIC DNA]</scope>
    <source>
        <strain evidence="3 4">MT-5</strain>
    </source>
</reference>
<keyword evidence="2" id="KW-0812">Transmembrane</keyword>
<sequence>MGKPSIFSKEYGKKMRRRKRNIVILVIACLLVIVLAVIYIRGAFKDVINGTNKIKSNISAENKQVKGNNQSTKASSIDSKTQSTDKSVKKEDNYKIQLSDGKNVNLIYEGKGNDKKFKSVTPGDGSVAYDISPSAKNVVLFDNKSQSILLVDINGNKQDMTNQQYVSTTGTVITKDAQIASNPNYIWCSSPKFLDDNNIAYISQLPWIGKTAKYVWIESLQDKNHVMVQNIQGENIKFQGLTDKGLTVVEDGTTVYVNASGSVTQ</sequence>
<keyword evidence="2" id="KW-0472">Membrane</keyword>
<accession>A0ABV4BRS7</accession>
<feature type="region of interest" description="Disordered" evidence="1">
    <location>
        <begin position="63"/>
        <end position="92"/>
    </location>
</feature>
<evidence type="ECO:0000313" key="4">
    <source>
        <dbReference type="Proteomes" id="UP001564657"/>
    </source>
</evidence>
<evidence type="ECO:0000256" key="1">
    <source>
        <dbReference type="SAM" id="MobiDB-lite"/>
    </source>
</evidence>
<keyword evidence="2" id="KW-1133">Transmembrane helix</keyword>
<feature type="compositionally biased region" description="Polar residues" evidence="1">
    <location>
        <begin position="63"/>
        <end position="85"/>
    </location>
</feature>
<proteinExistence type="predicted"/>
<protein>
    <recommendedName>
        <fullName evidence="5">tRNA (Guanine-N1)-methyltransferase</fullName>
    </recommendedName>
</protein>
<evidence type="ECO:0000256" key="2">
    <source>
        <dbReference type="SAM" id="Phobius"/>
    </source>
</evidence>
<dbReference type="EMBL" id="JBGEWD010000019">
    <property type="protein sequence ID" value="MEY8001479.1"/>
    <property type="molecule type" value="Genomic_DNA"/>
</dbReference>
<gene>
    <name evidence="3" type="ORF">AB8U03_14960</name>
</gene>
<organism evidence="3 4">
    <name type="scientific">Clostridium moutaii</name>
    <dbReference type="NCBI Taxonomy" id="3240932"/>
    <lineage>
        <taxon>Bacteria</taxon>
        <taxon>Bacillati</taxon>
        <taxon>Bacillota</taxon>
        <taxon>Clostridia</taxon>
        <taxon>Eubacteriales</taxon>
        <taxon>Clostridiaceae</taxon>
        <taxon>Clostridium</taxon>
    </lineage>
</organism>
<evidence type="ECO:0000313" key="3">
    <source>
        <dbReference type="EMBL" id="MEY8001479.1"/>
    </source>
</evidence>
<keyword evidence="4" id="KW-1185">Reference proteome</keyword>
<feature type="transmembrane region" description="Helical" evidence="2">
    <location>
        <begin position="21"/>
        <end position="40"/>
    </location>
</feature>
<name>A0ABV4BRS7_9CLOT</name>